<keyword evidence="1" id="KW-0614">Plasmid</keyword>
<dbReference type="Proteomes" id="UP000028488">
    <property type="component" value="Plasmid pPDG1"/>
</dbReference>
<protein>
    <submittedName>
        <fullName evidence="1">Uncharacterized protein</fullName>
    </submittedName>
</protein>
<name>A0A076F3K0_RHOOP</name>
<dbReference type="EMBL" id="CP008948">
    <property type="protein sequence ID" value="AII10364.1"/>
    <property type="molecule type" value="Genomic_DNA"/>
</dbReference>
<accession>A0A076F3K0</accession>
<sequence length="62" mass="6928">MTRPAASRKLHQIHFIATERGRHPLDLKERVPSAELGYLAHKMCGEWSVVGFVNAGSLVWTA</sequence>
<proteinExistence type="predicted"/>
<gene>
    <name evidence="1" type="ORF">EP51_39295</name>
</gene>
<evidence type="ECO:0000313" key="2">
    <source>
        <dbReference type="Proteomes" id="UP000028488"/>
    </source>
</evidence>
<geneLocation type="plasmid" evidence="1 2">
    <name>pPDG1</name>
</geneLocation>
<dbReference type="AlphaFoldDB" id="A0A076F3K0"/>
<organism evidence="1 2">
    <name type="scientific">Rhodococcus opacus</name>
    <name type="common">Nocardia opaca</name>
    <dbReference type="NCBI Taxonomy" id="37919"/>
    <lineage>
        <taxon>Bacteria</taxon>
        <taxon>Bacillati</taxon>
        <taxon>Actinomycetota</taxon>
        <taxon>Actinomycetes</taxon>
        <taxon>Mycobacteriales</taxon>
        <taxon>Nocardiaceae</taxon>
        <taxon>Rhodococcus</taxon>
    </lineage>
</organism>
<evidence type="ECO:0000313" key="1">
    <source>
        <dbReference type="EMBL" id="AII10364.1"/>
    </source>
</evidence>
<reference evidence="1 2" key="1">
    <citation type="submission" date="2014-07" db="EMBL/GenBank/DDBJ databases">
        <title>Genome Sequence of Rhodococcus opacus Strain R7, a Biodegrader of Mono- and Polycyclic Aromatic Hydrocarbons.</title>
        <authorList>
            <person name="Di Gennaro P."/>
            <person name="Zampolli J."/>
            <person name="Presti I."/>
            <person name="Cappelletti M."/>
            <person name="D'Ursi P."/>
            <person name="Orro A."/>
            <person name="Mezzelani A."/>
            <person name="Milanesi L."/>
        </authorList>
    </citation>
    <scope>NUCLEOTIDE SEQUENCE [LARGE SCALE GENOMIC DNA]</scope>
    <source>
        <strain evidence="1 2">R7</strain>
        <plasmid evidence="1">pPDG1</plasmid>
    </source>
</reference>